<dbReference type="SUPFAM" id="SSF56112">
    <property type="entry name" value="Protein kinase-like (PK-like)"/>
    <property type="match status" value="1"/>
</dbReference>
<dbReference type="CDD" id="cd05169">
    <property type="entry name" value="PIKKc_TOR"/>
    <property type="match status" value="1"/>
</dbReference>
<evidence type="ECO:0000256" key="6">
    <source>
        <dbReference type="ARBA" id="ARBA00022840"/>
    </source>
</evidence>
<dbReference type="SMART" id="SM01346">
    <property type="entry name" value="DUF3385"/>
    <property type="match status" value="1"/>
</dbReference>
<dbReference type="InterPro" id="IPR000403">
    <property type="entry name" value="PI3/4_kinase_cat_dom"/>
</dbReference>
<dbReference type="Gene3D" id="3.30.1010.10">
    <property type="entry name" value="Phosphatidylinositol 3-kinase Catalytic Subunit, Chain A, domain 4"/>
    <property type="match status" value="1"/>
</dbReference>
<dbReference type="InterPro" id="IPR011009">
    <property type="entry name" value="Kinase-like_dom_sf"/>
</dbReference>
<keyword evidence="2 9" id="KW-0808">Transferase</keyword>
<keyword evidence="9" id="KW-0723">Serine/threonine-protein kinase</keyword>
<evidence type="ECO:0000256" key="2">
    <source>
        <dbReference type="ARBA" id="ARBA00022679"/>
    </source>
</evidence>
<evidence type="ECO:0000259" key="13">
    <source>
        <dbReference type="PROSITE" id="PS51190"/>
    </source>
</evidence>
<comment type="caution">
    <text evidence="14">The sequence shown here is derived from an EMBL/GenBank/DDBJ whole genome shotgun (WGS) entry which is preliminary data.</text>
</comment>
<dbReference type="PANTHER" id="PTHR11139">
    <property type="entry name" value="ATAXIA TELANGIECTASIA MUTATED ATM -RELATED"/>
    <property type="match status" value="1"/>
</dbReference>
<name>A0ABR2H506_9EUKA</name>
<feature type="compositionally biased region" description="Low complexity" evidence="10">
    <location>
        <begin position="2211"/>
        <end position="2220"/>
    </location>
</feature>
<dbReference type="Pfam" id="PF02259">
    <property type="entry name" value="FAT"/>
    <property type="match status" value="1"/>
</dbReference>
<dbReference type="InterPro" id="IPR011989">
    <property type="entry name" value="ARM-like"/>
</dbReference>
<dbReference type="SMART" id="SM00146">
    <property type="entry name" value="PI3Kc"/>
    <property type="match status" value="1"/>
</dbReference>
<dbReference type="EC" id="2.7.11.1" evidence="9"/>
<evidence type="ECO:0000256" key="1">
    <source>
        <dbReference type="ARBA" id="ARBA00011031"/>
    </source>
</evidence>
<keyword evidence="5 9" id="KW-0418">Kinase</keyword>
<feature type="domain" description="FATC" evidence="13">
    <location>
        <begin position="2345"/>
        <end position="2377"/>
    </location>
</feature>
<dbReference type="Proteomes" id="UP001470230">
    <property type="component" value="Unassembled WGS sequence"/>
</dbReference>
<dbReference type="Pfam" id="PF11865">
    <property type="entry name" value="mTOR_dom"/>
    <property type="match status" value="1"/>
</dbReference>
<feature type="region of interest" description="Disordered" evidence="10">
    <location>
        <begin position="2209"/>
        <end position="2268"/>
    </location>
</feature>
<feature type="region of interest" description="Disordered" evidence="10">
    <location>
        <begin position="1072"/>
        <end position="1092"/>
    </location>
</feature>
<dbReference type="Gene3D" id="1.25.10.10">
    <property type="entry name" value="Leucine-rich Repeat Variant"/>
    <property type="match status" value="2"/>
</dbReference>
<dbReference type="SMART" id="SM01345">
    <property type="entry name" value="Rapamycin_bind"/>
    <property type="match status" value="1"/>
</dbReference>
<dbReference type="InterPro" id="IPR009076">
    <property type="entry name" value="FRB_dom"/>
</dbReference>
<evidence type="ECO:0000256" key="9">
    <source>
        <dbReference type="RuleBase" id="RU364109"/>
    </source>
</evidence>
<evidence type="ECO:0000256" key="5">
    <source>
        <dbReference type="ARBA" id="ARBA00022777"/>
    </source>
</evidence>
<dbReference type="PANTHER" id="PTHR11139:SF9">
    <property type="entry name" value="SERINE_THREONINE-PROTEIN KINASE MTOR"/>
    <property type="match status" value="1"/>
</dbReference>
<proteinExistence type="inferred from homology"/>
<evidence type="ECO:0000256" key="7">
    <source>
        <dbReference type="ARBA" id="ARBA00047899"/>
    </source>
</evidence>
<dbReference type="InterPro" id="IPR024585">
    <property type="entry name" value="mTOR_dom"/>
</dbReference>
<dbReference type="PROSITE" id="PS50290">
    <property type="entry name" value="PI3_4_KINASE_3"/>
    <property type="match status" value="1"/>
</dbReference>
<accession>A0ABR2H506</accession>
<dbReference type="InterPro" id="IPR016024">
    <property type="entry name" value="ARM-type_fold"/>
</dbReference>
<dbReference type="SUPFAM" id="SSF48371">
    <property type="entry name" value="ARM repeat"/>
    <property type="match status" value="2"/>
</dbReference>
<dbReference type="EMBL" id="JAPFFF010000042">
    <property type="protein sequence ID" value="KAK8841294.1"/>
    <property type="molecule type" value="Genomic_DNA"/>
</dbReference>
<dbReference type="InterPro" id="IPR018936">
    <property type="entry name" value="PI3/4_kinase_CS"/>
</dbReference>
<keyword evidence="4 9" id="KW-0547">Nucleotide-binding</keyword>
<keyword evidence="6 9" id="KW-0067">ATP-binding</keyword>
<comment type="similarity">
    <text evidence="1 9">Belongs to the PI3/PI4-kinase family.</text>
</comment>
<dbReference type="InterPro" id="IPR036940">
    <property type="entry name" value="PI3/4_kinase_cat_sf"/>
</dbReference>
<gene>
    <name evidence="14" type="ORF">M9Y10_027497</name>
</gene>
<organism evidence="14 15">
    <name type="scientific">Tritrichomonas musculus</name>
    <dbReference type="NCBI Taxonomy" id="1915356"/>
    <lineage>
        <taxon>Eukaryota</taxon>
        <taxon>Metamonada</taxon>
        <taxon>Parabasalia</taxon>
        <taxon>Tritrichomonadida</taxon>
        <taxon>Tritrichomonadidae</taxon>
        <taxon>Tritrichomonas</taxon>
    </lineage>
</organism>
<dbReference type="Pfam" id="PF00454">
    <property type="entry name" value="PI3_PI4_kinase"/>
    <property type="match status" value="1"/>
</dbReference>
<dbReference type="Pfam" id="PF02260">
    <property type="entry name" value="FATC"/>
    <property type="match status" value="1"/>
</dbReference>
<dbReference type="InterPro" id="IPR014009">
    <property type="entry name" value="PIK_FAT"/>
</dbReference>
<feature type="domain" description="PI3K/PI4K catalytic" evidence="11">
    <location>
        <begin position="1932"/>
        <end position="2245"/>
    </location>
</feature>
<evidence type="ECO:0000313" key="14">
    <source>
        <dbReference type="EMBL" id="KAK8841294.1"/>
    </source>
</evidence>
<evidence type="ECO:0000256" key="8">
    <source>
        <dbReference type="ARBA" id="ARBA00048679"/>
    </source>
</evidence>
<keyword evidence="3" id="KW-0677">Repeat</keyword>
<dbReference type="Pfam" id="PF08771">
    <property type="entry name" value="FRB_dom"/>
    <property type="match status" value="1"/>
</dbReference>
<dbReference type="PROSITE" id="PS51189">
    <property type="entry name" value="FAT"/>
    <property type="match status" value="1"/>
</dbReference>
<comment type="catalytic activity">
    <reaction evidence="8">
        <text>L-seryl-[protein] + ATP = O-phospho-L-seryl-[protein] + ADP + H(+)</text>
        <dbReference type="Rhea" id="RHEA:17989"/>
        <dbReference type="Rhea" id="RHEA-COMP:9863"/>
        <dbReference type="Rhea" id="RHEA-COMP:11604"/>
        <dbReference type="ChEBI" id="CHEBI:15378"/>
        <dbReference type="ChEBI" id="CHEBI:29999"/>
        <dbReference type="ChEBI" id="CHEBI:30616"/>
        <dbReference type="ChEBI" id="CHEBI:83421"/>
        <dbReference type="ChEBI" id="CHEBI:456216"/>
        <dbReference type="EC" id="2.7.11.1"/>
    </reaction>
</comment>
<feature type="compositionally biased region" description="Basic and acidic residues" evidence="10">
    <location>
        <begin position="2221"/>
        <end position="2232"/>
    </location>
</feature>
<reference evidence="14 15" key="1">
    <citation type="submission" date="2024-04" db="EMBL/GenBank/DDBJ databases">
        <title>Tritrichomonas musculus Genome.</title>
        <authorList>
            <person name="Alves-Ferreira E."/>
            <person name="Grigg M."/>
            <person name="Lorenzi H."/>
            <person name="Galac M."/>
        </authorList>
    </citation>
    <scope>NUCLEOTIDE SEQUENCE [LARGE SCALE GENOMIC DNA]</scope>
    <source>
        <strain evidence="14 15">EAF2021</strain>
    </source>
</reference>
<evidence type="ECO:0000256" key="10">
    <source>
        <dbReference type="SAM" id="MobiDB-lite"/>
    </source>
</evidence>
<sequence>MNLRNFMIPSKFADMIKAYEKYYHGFYLEMVRMSNTKFSSYVQKYLDLLLDLSRRPLTEDSIRAAIGVVSLHQLGYQNFNHLSSIFDRLIPQMDEEYIKFTSWCVENLTEHPNIDETQYAQSLFLRALSWTRSKGRRARPLAAAHMLHSLSLSCGSIIVSFFPQLQTALWSLVSSRSLRILKSTADAISAYTRSISKYGRNYLNEYMDFFSKVCIKLLSSEDPISQYGSLCLFEELINEYPDYFVPNFINLLKYIAESTEEKPVIVKGQAFIVIASLSAVNPVGFVESIAEEFFQNVEEMLLEFPVEVTRSLCRLCKNIPDFISGHDDGISKIEQLKDYAYKLVDQEPDSAFRLLTTIFDCFQLKSLPIKKELMAKLIDLPLSEDYKNFLISLSRCQKSSNIIEKFNKELPSQLCAKLVKELRGKQNSIALNIISELHSNFIYDHELLLKAIWPLIEESSEEDTRVTVPRALFNITKSTDVISTEIVTKRLLQFSIYEPSINVRCSILQVMIDNTEESFAQDTFLKYYEMFMNDDSSTVRELFYKLLINLAPLNPMTITSLTRSALLNAFFIIRKVPSIRKKAKTIRGLPYLIQASKMTIKAYSGGLMEIIMNTFDNYNPRMKFENFLEEDAQTSILIGITHSLINLAPLDPEQVAKHAPKLIPILCDIVLSTEHRLLTIYILELFYELLSGTASTIDYRIQIPIILSTCSTFLANTHSRKGRIVTLKVLGAIGCAEVHQRPPPKGTQAPKNMDEDLARMFFHPTKDTEGVLDDALLLLNRQLNEQYFLAFVAKSLLEVFNNDDLHDFYEDTVRALVEVLHHPKMPALAYFDAFVARLLTVLENASEEEIESLLPLFSLLIMNSTHNTSPFLKRSLEFISKRFNIKQASLFIDLVIALVTAVRDGFASYSSDTISLLVVLLDDNKTIDINLCKKVLTAYGLIGVYSADLLYLMIPQICDAIVTGQTLTKVRIYALETLTSLARKVSFLPFLGPIARSLRYCFMMGNDPDSVKTINSAFELLYTLLTSLGISFLVESQPILDFLKREKKETPELKIILNNVSQGKCGTAFHPLDIDKPPPPPPSSSLTLTSSQSPLNNNTFSTDAIIAKSDDSNHMGRHVEDWFNSFILCVISNSPSSAIRACTCLATSYVPLANKLFNVAFFSVWKVLNNDLKVQLSKFFKNLLTTIDSYESIARQIIDLIVFMDKVEQPLLIPTNELVDACTRYGSMALALQLQARLFYETKSDQDEIILTKNLIDIYVQLGQWQNAVGVWTQSNLKLKSTTLSSADVLAKLRMWDKSEPMYQNNYNNNHNFKDFSGMIESLSFLAKWPRLMEYIDDFNKLEIQNKRIVASFFAEAALNLGKWDQLSEILKYTPEDNWICSVLLALNTLHNKEFDKIDEIIKKAFSFMASKPATFNADNQQIHQQTMLACQELIEVCEIRDWLSTSNQKVRDCIEEVWHQRLKMETRDFNLWFSIFSNRVRVASIRDDSLIQFFLLRSVNLGQQIHLNAFNILFPDYDNETSSDAQKLCHAIALWNVELRTEAVEQVRFLTSVLTGDLLMRANFFYSSWLLEYEGESLNSLKDAYNHLKPTVDLIEDSKIRTNMNPFDKQYLSQSSMVLPSPIYNELTINTTQIDMIRKWSDVNALLINADQNNREKYVINAIFALSRCAKLAPSFPDVVQMLNIFFENADNAEIFKQTSQMVLNLPTKLLLQAAPQINIQLSHHDKIVRSFVHNLIFDLLEVHYHDLIFSLLVLKHSKNTARARAAGLIIERLHVKLPDVFNEAQLIRSSLLRAAVTWNEKINHRIQDASEHYQRKNYDQFVSILYSIVQMVSKPSCELHYQFKKQYLKSITHLEQILKLYTPKRVNRNCISQLVEWCVEMQESVSEELKRTKTIQLSAISSELASKDNFLIAVFGTYRPNKPVNRIRYFVGQLFVYMSKQQPKDVVIKGIDGNFYQYLLKGHEDLRLDERIMQLFRMINSLMMKESSFLNDESIETISVIPLSMSHGLVQWAVGTDTIRSVIEQYRKMHHKDPMEEYALADEFGDGANYNYLLPIQKTQILEKIFQIVPDSDLSNFMWLKAPNVDVWLKQVSTYSISTAISSIVGYIIGLGDRHPSNLLIDRNTGKIVHIDFGDCFERASLRKYLPETVPFRLTRMMVRALGPGGVEGIFKTAFINMSSLLRANKQVLLNVISIFVHEPLIDPDVEENNSIMSSSSNRTDESSEGENTKKQGPHSMLFNDLPEIENESRSDESSESSDLSVLKPNQNLSFREEKASKIFEDEHESKNIKQYISSSEKMKSRVKQKLTGTEFKCFSNSILSSSSHLLSDNDLLDPDNPDGTVAVMSVEEQATKLIDWATDIYNLSKMYSGWCPFW</sequence>
<dbReference type="InterPro" id="IPR003151">
    <property type="entry name" value="PIK-rel_kinase_FAT"/>
</dbReference>
<dbReference type="InterPro" id="IPR050517">
    <property type="entry name" value="DDR_Repair_Kinase"/>
</dbReference>
<dbReference type="PROSITE" id="PS51190">
    <property type="entry name" value="FATC"/>
    <property type="match status" value="1"/>
</dbReference>
<dbReference type="InterPro" id="IPR026683">
    <property type="entry name" value="TOR_cat"/>
</dbReference>
<keyword evidence="15" id="KW-1185">Reference proteome</keyword>
<comment type="catalytic activity">
    <reaction evidence="7 9">
        <text>L-threonyl-[protein] + ATP = O-phospho-L-threonyl-[protein] + ADP + H(+)</text>
        <dbReference type="Rhea" id="RHEA:46608"/>
        <dbReference type="Rhea" id="RHEA-COMP:11060"/>
        <dbReference type="Rhea" id="RHEA-COMP:11605"/>
        <dbReference type="ChEBI" id="CHEBI:15378"/>
        <dbReference type="ChEBI" id="CHEBI:30013"/>
        <dbReference type="ChEBI" id="CHEBI:30616"/>
        <dbReference type="ChEBI" id="CHEBI:61977"/>
        <dbReference type="ChEBI" id="CHEBI:456216"/>
        <dbReference type="EC" id="2.7.11.1"/>
    </reaction>
</comment>
<evidence type="ECO:0000256" key="4">
    <source>
        <dbReference type="ARBA" id="ARBA00022741"/>
    </source>
</evidence>
<dbReference type="InterPro" id="IPR003152">
    <property type="entry name" value="FATC_dom"/>
</dbReference>
<feature type="domain" description="FAT" evidence="12">
    <location>
        <begin position="1222"/>
        <end position="1759"/>
    </location>
</feature>
<evidence type="ECO:0000313" key="15">
    <source>
        <dbReference type="Proteomes" id="UP001470230"/>
    </source>
</evidence>
<evidence type="ECO:0000256" key="3">
    <source>
        <dbReference type="ARBA" id="ARBA00022737"/>
    </source>
</evidence>
<evidence type="ECO:0000259" key="11">
    <source>
        <dbReference type="PROSITE" id="PS50290"/>
    </source>
</evidence>
<dbReference type="Gene3D" id="1.10.1070.11">
    <property type="entry name" value="Phosphatidylinositol 3-/4-kinase, catalytic domain"/>
    <property type="match status" value="1"/>
</dbReference>
<protein>
    <recommendedName>
        <fullName evidence="9">Serine/threonine-protein kinase TOR</fullName>
        <ecNumber evidence="9">2.7.11.1</ecNumber>
    </recommendedName>
</protein>
<dbReference type="PROSITE" id="PS00916">
    <property type="entry name" value="PI3_4_KINASE_2"/>
    <property type="match status" value="1"/>
</dbReference>
<dbReference type="SMART" id="SM01343">
    <property type="entry name" value="FATC"/>
    <property type="match status" value="1"/>
</dbReference>
<evidence type="ECO:0000259" key="12">
    <source>
        <dbReference type="PROSITE" id="PS51189"/>
    </source>
</evidence>